<accession>A0ABU7EAV2</accession>
<sequence length="106" mass="12010">MWQREETVKVNPLSILTCSVSGHNKKPKWKSILAASKGFPLESSSHEVISQLFQVHLSTEKDYSVDQKFKATANLPRSGQGQSVQCSEKWKNPELHLRLYWPQSAG</sequence>
<dbReference type="EMBL" id="JAHUTJ010050868">
    <property type="protein sequence ID" value="MED6284402.1"/>
    <property type="molecule type" value="Genomic_DNA"/>
</dbReference>
<evidence type="ECO:0000313" key="2">
    <source>
        <dbReference type="Proteomes" id="UP001352852"/>
    </source>
</evidence>
<gene>
    <name evidence="1" type="ORF">CHARACLAT_018918</name>
</gene>
<protein>
    <submittedName>
        <fullName evidence="1">Uncharacterized protein</fullName>
    </submittedName>
</protein>
<keyword evidence="2" id="KW-1185">Reference proteome</keyword>
<evidence type="ECO:0000313" key="1">
    <source>
        <dbReference type="EMBL" id="MED6284402.1"/>
    </source>
</evidence>
<dbReference type="Proteomes" id="UP001352852">
    <property type="component" value="Unassembled WGS sequence"/>
</dbReference>
<proteinExistence type="predicted"/>
<name>A0ABU7EAV2_9TELE</name>
<organism evidence="1 2">
    <name type="scientific">Characodon lateralis</name>
    <dbReference type="NCBI Taxonomy" id="208331"/>
    <lineage>
        <taxon>Eukaryota</taxon>
        <taxon>Metazoa</taxon>
        <taxon>Chordata</taxon>
        <taxon>Craniata</taxon>
        <taxon>Vertebrata</taxon>
        <taxon>Euteleostomi</taxon>
        <taxon>Actinopterygii</taxon>
        <taxon>Neopterygii</taxon>
        <taxon>Teleostei</taxon>
        <taxon>Neoteleostei</taxon>
        <taxon>Acanthomorphata</taxon>
        <taxon>Ovalentaria</taxon>
        <taxon>Atherinomorphae</taxon>
        <taxon>Cyprinodontiformes</taxon>
        <taxon>Goodeidae</taxon>
        <taxon>Characodon</taxon>
    </lineage>
</organism>
<comment type="caution">
    <text evidence="1">The sequence shown here is derived from an EMBL/GenBank/DDBJ whole genome shotgun (WGS) entry which is preliminary data.</text>
</comment>
<reference evidence="1 2" key="1">
    <citation type="submission" date="2021-06" db="EMBL/GenBank/DDBJ databases">
        <authorList>
            <person name="Palmer J.M."/>
        </authorList>
    </citation>
    <scope>NUCLEOTIDE SEQUENCE [LARGE SCALE GENOMIC DNA]</scope>
    <source>
        <strain evidence="1 2">CL_MEX2019</strain>
        <tissue evidence="1">Muscle</tissue>
    </source>
</reference>